<dbReference type="NCBIfam" id="TIGR04474">
    <property type="entry name" value="tcm_partner"/>
    <property type="match status" value="1"/>
</dbReference>
<evidence type="ECO:0000313" key="1">
    <source>
        <dbReference type="EMBL" id="PZG42765.1"/>
    </source>
</evidence>
<protein>
    <recommendedName>
        <fullName evidence="3">Three-Cys-motif partner protein TcmP</fullName>
    </recommendedName>
</protein>
<keyword evidence="2" id="KW-1185">Reference proteome</keyword>
<reference evidence="1 2" key="1">
    <citation type="submission" date="2018-01" db="EMBL/GenBank/DDBJ databases">
        <title>Draft genome sequence of Sphaerisporangium sp. 7K107.</title>
        <authorList>
            <person name="Sahin N."/>
            <person name="Saygin H."/>
            <person name="Ay H."/>
        </authorList>
    </citation>
    <scope>NUCLEOTIDE SEQUENCE [LARGE SCALE GENOMIC DNA]</scope>
    <source>
        <strain evidence="1 2">7K107</strain>
    </source>
</reference>
<comment type="caution">
    <text evidence="1">The sequence shown here is derived from an EMBL/GenBank/DDBJ whole genome shotgun (WGS) entry which is preliminary data.</text>
</comment>
<organism evidence="1 2">
    <name type="scientific">Spongiactinospora gelatinilytica</name>
    <dbReference type="NCBI Taxonomy" id="2666298"/>
    <lineage>
        <taxon>Bacteria</taxon>
        <taxon>Bacillati</taxon>
        <taxon>Actinomycetota</taxon>
        <taxon>Actinomycetes</taxon>
        <taxon>Streptosporangiales</taxon>
        <taxon>Streptosporangiaceae</taxon>
        <taxon>Spongiactinospora</taxon>
    </lineage>
</organism>
<sequence>MATGTAGGLLDDPHAQSVFKHEILRQYLPPFIAMPGSTAVGKQVVVLDGFAGRGRYPDGSPGSAELILRAMRSFQNSRNVFGFFVEKDQALYANLSGVVEEYSSQGLSARAFAGSVEDHLDIVIRQAAPSPLLLFLDPCGAGLPFDRLVQVLVGPRRAARPQTEVLLNFSADLTRRAAGVVAGEGCAPRTARSRRRCRPLVAVRRGPAT</sequence>
<evidence type="ECO:0000313" key="2">
    <source>
        <dbReference type="Proteomes" id="UP000248544"/>
    </source>
</evidence>
<evidence type="ECO:0008006" key="3">
    <source>
        <dbReference type="Google" id="ProtNLM"/>
    </source>
</evidence>
<gene>
    <name evidence="1" type="ORF">C1I98_19450</name>
</gene>
<accession>A0A2W2GRQ0</accession>
<dbReference type="RefSeq" id="WP_111168872.1">
    <property type="nucleotide sequence ID" value="NZ_POUA01000149.1"/>
</dbReference>
<dbReference type="AlphaFoldDB" id="A0A2W2GRQ0"/>
<dbReference type="Proteomes" id="UP000248544">
    <property type="component" value="Unassembled WGS sequence"/>
</dbReference>
<proteinExistence type="predicted"/>
<dbReference type="InterPro" id="IPR031009">
    <property type="entry name" value="Tcm_partner"/>
</dbReference>
<dbReference type="EMBL" id="POUA01000149">
    <property type="protein sequence ID" value="PZG42765.1"/>
    <property type="molecule type" value="Genomic_DNA"/>
</dbReference>
<name>A0A2W2GRQ0_9ACTN</name>